<sequence>MKKKSVMMMFCLILVLALTGCRSKKETNDQSNQKGTAIYYTNNDVTKLILKRKNIRLKGSQIQKVQTLLGELQKTPKSQNIRSVIPKRIVINSFEVNSNIVQVDFSMGYKRIAENKDLICRAGIVYTLTQLKGINYVSFSISGEPMLDTDGTVLGALGRDSFVFDELPMK</sequence>
<dbReference type="InterPro" id="IPR019606">
    <property type="entry name" value="GerMN"/>
</dbReference>
<accession>A0ABV1IV73</accession>
<feature type="chain" id="PRO_5045216935" evidence="1">
    <location>
        <begin position="20"/>
        <end position="170"/>
    </location>
</feature>
<name>A0ABV1IV73_9FIRM</name>
<dbReference type="PROSITE" id="PS51257">
    <property type="entry name" value="PROKAR_LIPOPROTEIN"/>
    <property type="match status" value="1"/>
</dbReference>
<gene>
    <name evidence="3" type="ORF">AAAU51_08085</name>
</gene>
<keyword evidence="1" id="KW-0732">Signal</keyword>
<dbReference type="SMART" id="SM00909">
    <property type="entry name" value="Germane"/>
    <property type="match status" value="1"/>
</dbReference>
<protein>
    <submittedName>
        <fullName evidence="3">GerMN domain-containing protein</fullName>
    </submittedName>
</protein>
<dbReference type="EMBL" id="JBBNIN010000010">
    <property type="protein sequence ID" value="MEQ2711128.1"/>
    <property type="molecule type" value="Genomic_DNA"/>
</dbReference>
<keyword evidence="4" id="KW-1185">Reference proteome</keyword>
<evidence type="ECO:0000259" key="2">
    <source>
        <dbReference type="SMART" id="SM00909"/>
    </source>
</evidence>
<feature type="domain" description="GerMN" evidence="2">
    <location>
        <begin position="65"/>
        <end position="150"/>
    </location>
</feature>
<organism evidence="3 4">
    <name type="scientific">Anaerostipes amylophilus</name>
    <dbReference type="NCBI Taxonomy" id="2981779"/>
    <lineage>
        <taxon>Bacteria</taxon>
        <taxon>Bacillati</taxon>
        <taxon>Bacillota</taxon>
        <taxon>Clostridia</taxon>
        <taxon>Lachnospirales</taxon>
        <taxon>Lachnospiraceae</taxon>
        <taxon>Anaerostipes</taxon>
    </lineage>
</organism>
<dbReference type="RefSeq" id="WP_349110942.1">
    <property type="nucleotide sequence ID" value="NZ_JBBNIN010000010.1"/>
</dbReference>
<dbReference type="Proteomes" id="UP001482154">
    <property type="component" value="Unassembled WGS sequence"/>
</dbReference>
<dbReference type="Pfam" id="PF10646">
    <property type="entry name" value="Germane"/>
    <property type="match status" value="1"/>
</dbReference>
<evidence type="ECO:0000256" key="1">
    <source>
        <dbReference type="SAM" id="SignalP"/>
    </source>
</evidence>
<reference evidence="3 4" key="1">
    <citation type="submission" date="2024-04" db="EMBL/GenBank/DDBJ databases">
        <title>Human intestinal bacterial collection.</title>
        <authorList>
            <person name="Pauvert C."/>
            <person name="Hitch T.C.A."/>
            <person name="Clavel T."/>
        </authorList>
    </citation>
    <scope>NUCLEOTIDE SEQUENCE [LARGE SCALE GENOMIC DNA]</scope>
    <source>
        <strain evidence="3 4">CLA-AA-H249</strain>
    </source>
</reference>
<comment type="caution">
    <text evidence="3">The sequence shown here is derived from an EMBL/GenBank/DDBJ whole genome shotgun (WGS) entry which is preliminary data.</text>
</comment>
<evidence type="ECO:0000313" key="3">
    <source>
        <dbReference type="EMBL" id="MEQ2711128.1"/>
    </source>
</evidence>
<evidence type="ECO:0000313" key="4">
    <source>
        <dbReference type="Proteomes" id="UP001482154"/>
    </source>
</evidence>
<proteinExistence type="predicted"/>
<feature type="signal peptide" evidence="1">
    <location>
        <begin position="1"/>
        <end position="19"/>
    </location>
</feature>